<dbReference type="RefSeq" id="WP_054553895.1">
    <property type="nucleotide sequence ID" value="NZ_LJTC01000010.1"/>
</dbReference>
<protein>
    <submittedName>
        <fullName evidence="6">Aldehyde-activating protein</fullName>
    </submittedName>
</protein>
<comment type="similarity">
    <text evidence="1">Belongs to the Gfa family.</text>
</comment>
<reference evidence="6 7" key="1">
    <citation type="submission" date="2015-09" db="EMBL/GenBank/DDBJ databases">
        <title>Draft Genome Sequence of Pseudoalteromonas lipolytica UCD-48B.</title>
        <authorList>
            <person name="Krusor M."/>
            <person name="Coil D.A."/>
            <person name="Lang J.M."/>
            <person name="Eisen J.A."/>
            <person name="Alexiev A."/>
        </authorList>
    </citation>
    <scope>NUCLEOTIDE SEQUENCE [LARGE SCALE GENOMIC DNA]</scope>
    <source>
        <strain evidence="6 7">UCD-48B</strain>
    </source>
</reference>
<dbReference type="InterPro" id="IPR006913">
    <property type="entry name" value="CENP-V/GFA"/>
</dbReference>
<dbReference type="STRING" id="570156.AOG27_15390"/>
<dbReference type="PROSITE" id="PS51891">
    <property type="entry name" value="CENP_V_GFA"/>
    <property type="match status" value="1"/>
</dbReference>
<sequence>MYQGSCLCSKVKVTIAGGIDSIIHCHCSLCRKNSGTAYATNGFIQRDGFNLTEGKLHLSAFEFKPGRIRYFCSCCGSPIYSENKDDPSRLRIRLGLLDSDINERPISHNFVSSKANWDTFNKEIPCYDGFEPSRGK</sequence>
<evidence type="ECO:0000256" key="1">
    <source>
        <dbReference type="ARBA" id="ARBA00005495"/>
    </source>
</evidence>
<dbReference type="GO" id="GO:0046872">
    <property type="term" value="F:metal ion binding"/>
    <property type="evidence" value="ECO:0007669"/>
    <property type="project" value="UniProtKB-KW"/>
</dbReference>
<dbReference type="GO" id="GO:0016846">
    <property type="term" value="F:carbon-sulfur lyase activity"/>
    <property type="evidence" value="ECO:0007669"/>
    <property type="project" value="InterPro"/>
</dbReference>
<keyword evidence="3" id="KW-0862">Zinc</keyword>
<evidence type="ECO:0000256" key="4">
    <source>
        <dbReference type="ARBA" id="ARBA00023239"/>
    </source>
</evidence>
<evidence type="ECO:0000256" key="2">
    <source>
        <dbReference type="ARBA" id="ARBA00022723"/>
    </source>
</evidence>
<accession>A0A0P7E5Z9</accession>
<dbReference type="PANTHER" id="PTHR33337">
    <property type="entry name" value="GFA DOMAIN-CONTAINING PROTEIN"/>
    <property type="match status" value="1"/>
</dbReference>
<dbReference type="SUPFAM" id="SSF51316">
    <property type="entry name" value="Mss4-like"/>
    <property type="match status" value="1"/>
</dbReference>
<dbReference type="Proteomes" id="UP000050378">
    <property type="component" value="Unassembled WGS sequence"/>
</dbReference>
<proteinExistence type="inferred from homology"/>
<evidence type="ECO:0000256" key="3">
    <source>
        <dbReference type="ARBA" id="ARBA00022833"/>
    </source>
</evidence>
<dbReference type="PANTHER" id="PTHR33337:SF40">
    <property type="entry name" value="CENP-V_GFA DOMAIN-CONTAINING PROTEIN-RELATED"/>
    <property type="match status" value="1"/>
</dbReference>
<keyword evidence="4" id="KW-0456">Lyase</keyword>
<comment type="caution">
    <text evidence="6">The sequence shown here is derived from an EMBL/GenBank/DDBJ whole genome shotgun (WGS) entry which is preliminary data.</text>
</comment>
<evidence type="ECO:0000313" key="6">
    <source>
        <dbReference type="EMBL" id="KPM82689.1"/>
    </source>
</evidence>
<dbReference type="Gene3D" id="3.90.1590.10">
    <property type="entry name" value="glutathione-dependent formaldehyde- activating enzyme (gfa)"/>
    <property type="match status" value="1"/>
</dbReference>
<feature type="domain" description="CENP-V/GFA" evidence="5">
    <location>
        <begin position="2"/>
        <end position="118"/>
    </location>
</feature>
<dbReference type="InterPro" id="IPR011057">
    <property type="entry name" value="Mss4-like_sf"/>
</dbReference>
<dbReference type="AlphaFoldDB" id="A0A0P7E5Z9"/>
<dbReference type="EMBL" id="LJTC01000010">
    <property type="protein sequence ID" value="KPM82689.1"/>
    <property type="molecule type" value="Genomic_DNA"/>
</dbReference>
<name>A0A0P7E5Z9_9GAMM</name>
<keyword evidence="2" id="KW-0479">Metal-binding</keyword>
<gene>
    <name evidence="6" type="ORF">AOG27_15390</name>
</gene>
<dbReference type="OrthoDB" id="4188830at2"/>
<dbReference type="PATRIC" id="fig|570156.3.peg.4169"/>
<dbReference type="Pfam" id="PF04828">
    <property type="entry name" value="GFA"/>
    <property type="match status" value="1"/>
</dbReference>
<evidence type="ECO:0000313" key="7">
    <source>
        <dbReference type="Proteomes" id="UP000050378"/>
    </source>
</evidence>
<evidence type="ECO:0000259" key="5">
    <source>
        <dbReference type="PROSITE" id="PS51891"/>
    </source>
</evidence>
<organism evidence="6 7">
    <name type="scientific">Pseudoalteromonas lipolytica</name>
    <dbReference type="NCBI Taxonomy" id="570156"/>
    <lineage>
        <taxon>Bacteria</taxon>
        <taxon>Pseudomonadati</taxon>
        <taxon>Pseudomonadota</taxon>
        <taxon>Gammaproteobacteria</taxon>
        <taxon>Alteromonadales</taxon>
        <taxon>Pseudoalteromonadaceae</taxon>
        <taxon>Pseudoalteromonas</taxon>
    </lineage>
</organism>